<comment type="caution">
    <text evidence="10">The sequence shown here is derived from an EMBL/GenBank/DDBJ whole genome shotgun (WGS) entry which is preliminary data.</text>
</comment>
<name>A0A6A2ZS76_HIBSY</name>
<feature type="domain" description="HTH myb-type" evidence="9">
    <location>
        <begin position="5"/>
        <end position="59"/>
    </location>
</feature>
<dbReference type="PANTHER" id="PTHR47998:SF53">
    <property type="entry name" value="MYB TRANSCRIPTION FACTOR"/>
    <property type="match status" value="1"/>
</dbReference>
<dbReference type="AlphaFoldDB" id="A0A6A2ZS76"/>
<evidence type="ECO:0000256" key="4">
    <source>
        <dbReference type="ARBA" id="ARBA00023125"/>
    </source>
</evidence>
<evidence type="ECO:0000256" key="1">
    <source>
        <dbReference type="ARBA" id="ARBA00004123"/>
    </source>
</evidence>
<dbReference type="SMART" id="SM00717">
    <property type="entry name" value="SANT"/>
    <property type="match status" value="1"/>
</dbReference>
<dbReference type="CDD" id="cd00167">
    <property type="entry name" value="SANT"/>
    <property type="match status" value="1"/>
</dbReference>
<dbReference type="EMBL" id="VEPZ02001107">
    <property type="protein sequence ID" value="KAE8694660.1"/>
    <property type="molecule type" value="Genomic_DNA"/>
</dbReference>
<gene>
    <name evidence="10" type="ORF">F3Y22_tig00110777pilonHSYRG00224</name>
</gene>
<dbReference type="GO" id="GO:0000976">
    <property type="term" value="F:transcription cis-regulatory region binding"/>
    <property type="evidence" value="ECO:0007669"/>
    <property type="project" value="TreeGrafter"/>
</dbReference>
<dbReference type="InterPro" id="IPR015495">
    <property type="entry name" value="Myb_TF_plants"/>
</dbReference>
<dbReference type="PROSITE" id="PS50090">
    <property type="entry name" value="MYB_LIKE"/>
    <property type="match status" value="1"/>
</dbReference>
<organism evidence="10 11">
    <name type="scientific">Hibiscus syriacus</name>
    <name type="common">Rose of Sharon</name>
    <dbReference type="NCBI Taxonomy" id="106335"/>
    <lineage>
        <taxon>Eukaryota</taxon>
        <taxon>Viridiplantae</taxon>
        <taxon>Streptophyta</taxon>
        <taxon>Embryophyta</taxon>
        <taxon>Tracheophyta</taxon>
        <taxon>Spermatophyta</taxon>
        <taxon>Magnoliopsida</taxon>
        <taxon>eudicotyledons</taxon>
        <taxon>Gunneridae</taxon>
        <taxon>Pentapetalae</taxon>
        <taxon>rosids</taxon>
        <taxon>malvids</taxon>
        <taxon>Malvales</taxon>
        <taxon>Malvaceae</taxon>
        <taxon>Malvoideae</taxon>
        <taxon>Hibiscus</taxon>
    </lineage>
</organism>
<dbReference type="GO" id="GO:0006355">
    <property type="term" value="P:regulation of DNA-templated transcription"/>
    <property type="evidence" value="ECO:0007669"/>
    <property type="project" value="TreeGrafter"/>
</dbReference>
<evidence type="ECO:0000256" key="5">
    <source>
        <dbReference type="ARBA" id="ARBA00023163"/>
    </source>
</evidence>
<dbReference type="Gene3D" id="1.10.10.60">
    <property type="entry name" value="Homeodomain-like"/>
    <property type="match status" value="1"/>
</dbReference>
<protein>
    <submittedName>
        <fullName evidence="10">Transcription factor WER</fullName>
    </submittedName>
</protein>
<keyword evidence="5" id="KW-0804">Transcription</keyword>
<feature type="compositionally biased region" description="Basic and acidic residues" evidence="7">
    <location>
        <begin position="68"/>
        <end position="80"/>
    </location>
</feature>
<evidence type="ECO:0000259" key="9">
    <source>
        <dbReference type="PROSITE" id="PS51294"/>
    </source>
</evidence>
<proteinExistence type="predicted"/>
<dbReference type="Proteomes" id="UP000436088">
    <property type="component" value="Unassembled WGS sequence"/>
</dbReference>
<dbReference type="FunFam" id="1.10.10.60:FF:000394">
    <property type="entry name" value="MYB transcription factor"/>
    <property type="match status" value="1"/>
</dbReference>
<keyword evidence="4" id="KW-0238">DNA-binding</keyword>
<dbReference type="Pfam" id="PF00249">
    <property type="entry name" value="Myb_DNA-binding"/>
    <property type="match status" value="1"/>
</dbReference>
<sequence length="161" mass="18614">MNYLRPDIKLENITPEEEELIISLHSLLGNRWSLIAKRLPGRTDNEIKNYWNSHLSKRVKIRSRKPNKTMEKKDKQEIKVHQPKSSSGERCKGTANDIEVFYLPPLVRLCADTNLEFLEGFNAEAFLDATSVGYGNLIDDIFDEYQKILKGDEDYIVDILS</sequence>
<dbReference type="PANTHER" id="PTHR47998">
    <property type="entry name" value="TRANSCRIPTION FACTOR MYB51-LIKE ISOFORM X1"/>
    <property type="match status" value="1"/>
</dbReference>
<evidence type="ECO:0000256" key="3">
    <source>
        <dbReference type="ARBA" id="ARBA00023015"/>
    </source>
</evidence>
<dbReference type="InterPro" id="IPR001005">
    <property type="entry name" value="SANT/Myb"/>
</dbReference>
<evidence type="ECO:0000256" key="7">
    <source>
        <dbReference type="SAM" id="MobiDB-lite"/>
    </source>
</evidence>
<feature type="domain" description="Myb-like" evidence="8">
    <location>
        <begin position="5"/>
        <end position="55"/>
    </location>
</feature>
<feature type="region of interest" description="Disordered" evidence="7">
    <location>
        <begin position="64"/>
        <end position="91"/>
    </location>
</feature>
<reference evidence="10" key="1">
    <citation type="submission" date="2019-09" db="EMBL/GenBank/DDBJ databases">
        <title>Draft genome information of white flower Hibiscus syriacus.</title>
        <authorList>
            <person name="Kim Y.-M."/>
        </authorList>
    </citation>
    <scope>NUCLEOTIDE SEQUENCE [LARGE SCALE GENOMIC DNA]</scope>
    <source>
        <strain evidence="10">YM2019G1</strain>
    </source>
</reference>
<dbReference type="PROSITE" id="PS51294">
    <property type="entry name" value="HTH_MYB"/>
    <property type="match status" value="1"/>
</dbReference>
<evidence type="ECO:0000256" key="2">
    <source>
        <dbReference type="ARBA" id="ARBA00022737"/>
    </source>
</evidence>
<dbReference type="GO" id="GO:0005634">
    <property type="term" value="C:nucleus"/>
    <property type="evidence" value="ECO:0007669"/>
    <property type="project" value="UniProtKB-SubCell"/>
</dbReference>
<evidence type="ECO:0000259" key="8">
    <source>
        <dbReference type="PROSITE" id="PS50090"/>
    </source>
</evidence>
<dbReference type="InterPro" id="IPR017930">
    <property type="entry name" value="Myb_dom"/>
</dbReference>
<dbReference type="OrthoDB" id="2143914at2759"/>
<keyword evidence="6" id="KW-0539">Nucleus</keyword>
<evidence type="ECO:0000313" key="11">
    <source>
        <dbReference type="Proteomes" id="UP000436088"/>
    </source>
</evidence>
<comment type="subcellular location">
    <subcellularLocation>
        <location evidence="1">Nucleus</location>
    </subcellularLocation>
</comment>
<dbReference type="GO" id="GO:0030154">
    <property type="term" value="P:cell differentiation"/>
    <property type="evidence" value="ECO:0007669"/>
    <property type="project" value="TreeGrafter"/>
</dbReference>
<dbReference type="SUPFAM" id="SSF46689">
    <property type="entry name" value="Homeodomain-like"/>
    <property type="match status" value="1"/>
</dbReference>
<evidence type="ECO:0000256" key="6">
    <source>
        <dbReference type="ARBA" id="ARBA00023242"/>
    </source>
</evidence>
<keyword evidence="3" id="KW-0805">Transcription regulation</keyword>
<evidence type="ECO:0000313" key="10">
    <source>
        <dbReference type="EMBL" id="KAE8694660.1"/>
    </source>
</evidence>
<dbReference type="InterPro" id="IPR009057">
    <property type="entry name" value="Homeodomain-like_sf"/>
</dbReference>
<accession>A0A6A2ZS76</accession>
<keyword evidence="11" id="KW-1185">Reference proteome</keyword>
<keyword evidence="2" id="KW-0677">Repeat</keyword>